<comment type="caution">
    <text evidence="1">The sequence shown here is derived from an EMBL/GenBank/DDBJ whole genome shotgun (WGS) entry which is preliminary data.</text>
</comment>
<evidence type="ECO:0000313" key="1">
    <source>
        <dbReference type="EMBL" id="KAL0955303.1"/>
    </source>
</evidence>
<name>A0ABR3JIR2_9AGAR</name>
<keyword evidence="2" id="KW-1185">Reference proteome</keyword>
<organism evidence="1 2">
    <name type="scientific">Hohenbuehelia grisea</name>
    <dbReference type="NCBI Taxonomy" id="104357"/>
    <lineage>
        <taxon>Eukaryota</taxon>
        <taxon>Fungi</taxon>
        <taxon>Dikarya</taxon>
        <taxon>Basidiomycota</taxon>
        <taxon>Agaricomycotina</taxon>
        <taxon>Agaricomycetes</taxon>
        <taxon>Agaricomycetidae</taxon>
        <taxon>Agaricales</taxon>
        <taxon>Pleurotineae</taxon>
        <taxon>Pleurotaceae</taxon>
        <taxon>Hohenbuehelia</taxon>
    </lineage>
</organism>
<dbReference type="Proteomes" id="UP001556367">
    <property type="component" value="Unassembled WGS sequence"/>
</dbReference>
<protein>
    <recommendedName>
        <fullName evidence="3">F-box domain-containing protein</fullName>
    </recommendedName>
</protein>
<gene>
    <name evidence="1" type="ORF">HGRIS_004192</name>
</gene>
<sequence>MPLHNLPIELLQSIFDLCPDAQPALCRVSKRVNALCLPMMYRDVCITKVVDLVKLCKTLSANTFAALTMRRLIIHSLDFESLPLQAFEDIVSAGLQAAKNLIALDIDDSVNLDNCLRECTFPRLESFCIVHMPSPDSNPIIYDFLTRHRSLKNISIKRSIDAWPESYDDLPAKRISLPKLATYSGSDAWLDVLLPNRRICEVGILSWDRYDPRNSIEVRHICDLLSSSEGPIYAFGTFSNDWNYPLLRDLAEALPDVREFSFIKYAQDAFELDESETELEYKSFLSALEMNILPRWPNLRSIHLRDVQPGADIDWESTESMVHEVAQLCDWTRVCPNLKICSFRSRRLWARPNPSPEYDNAIWCPYYPEGDLDVLWTVLAIITSQHPRRKGRKLHPVLQRTVHSICAAVPKCENWVDIELLREEVYKRCPDFEEPSFD</sequence>
<dbReference type="EMBL" id="JASNQZ010000007">
    <property type="protein sequence ID" value="KAL0955303.1"/>
    <property type="molecule type" value="Genomic_DNA"/>
</dbReference>
<accession>A0ABR3JIR2</accession>
<evidence type="ECO:0000313" key="2">
    <source>
        <dbReference type="Proteomes" id="UP001556367"/>
    </source>
</evidence>
<evidence type="ECO:0008006" key="3">
    <source>
        <dbReference type="Google" id="ProtNLM"/>
    </source>
</evidence>
<proteinExistence type="predicted"/>
<reference evidence="2" key="1">
    <citation type="submission" date="2024-06" db="EMBL/GenBank/DDBJ databases">
        <title>Multi-omics analyses provide insights into the biosynthesis of the anticancer antibiotic pleurotin in Hohenbuehelia grisea.</title>
        <authorList>
            <person name="Weaver J.A."/>
            <person name="Alberti F."/>
        </authorList>
    </citation>
    <scope>NUCLEOTIDE SEQUENCE [LARGE SCALE GENOMIC DNA]</scope>
    <source>
        <strain evidence="2">T-177</strain>
    </source>
</reference>